<evidence type="ECO:0000313" key="8">
    <source>
        <dbReference type="Proteomes" id="UP000005447"/>
    </source>
</evidence>
<dbReference type="VEuPathDB" id="HostDB:ENSCPOG00000040277"/>
<dbReference type="Ensembl" id="ENSCPOT00000039943.1">
    <property type="protein sequence ID" value="ENSCPOP00000026592.1"/>
    <property type="gene ID" value="ENSCPOG00000040277.1"/>
</dbReference>
<dbReference type="eggNOG" id="KOG1944">
    <property type="taxonomic scope" value="Eukaryota"/>
</dbReference>
<dbReference type="GO" id="GO:0005739">
    <property type="term" value="C:mitochondrion"/>
    <property type="evidence" value="ECO:0007669"/>
    <property type="project" value="TreeGrafter"/>
</dbReference>
<dbReference type="GO" id="GO:1901029">
    <property type="term" value="P:negative regulation of mitochondrial outer membrane permeabilization involved in apoptotic signaling pathway"/>
    <property type="evidence" value="ECO:0007669"/>
    <property type="project" value="Ensembl"/>
</dbReference>
<evidence type="ECO:0000256" key="6">
    <source>
        <dbReference type="RuleBase" id="RU363053"/>
    </source>
</evidence>
<dbReference type="KEGG" id="cpoc:100715739"/>
<dbReference type="FunCoup" id="A0A286XME9">
    <property type="interactions" value="1149"/>
</dbReference>
<evidence type="ECO:0000256" key="3">
    <source>
        <dbReference type="ARBA" id="ARBA00022692"/>
    </source>
</evidence>
<evidence type="ECO:0000313" key="7">
    <source>
        <dbReference type="Ensembl" id="ENSCPOP00000026592.1"/>
    </source>
</evidence>
<dbReference type="PANTHER" id="PTHR11266">
    <property type="entry name" value="PEROXISOMAL MEMBRANE PROTEIN 2, PXMP2 MPV17"/>
    <property type="match status" value="1"/>
</dbReference>
<sequence length="196" mass="22267">MAGWWRALQRVPLRYPWPTNVLLYTGLFSAGDALQQRLQGGPADWRQTRRVATLAVTFHGNFNYAWLRLLERAMPGRAPRVVLTKVLCDQLLGGPIALSAFYVGMSILQEQDDIFLDLKQKFWNTYKTGLMYWPFVQLTNFSLVPVHWRTAYTGLCGFLWATFLCFSQQTGDGTLKSAFILLRAKAAGAVEKSPEK</sequence>
<dbReference type="Proteomes" id="UP000005447">
    <property type="component" value="Unassembled WGS sequence"/>
</dbReference>
<proteinExistence type="inferred from homology"/>
<dbReference type="GO" id="GO:0061668">
    <property type="term" value="P:mitochondrial ribosome assembly"/>
    <property type="evidence" value="ECO:0007669"/>
    <property type="project" value="TreeGrafter"/>
</dbReference>
<evidence type="ECO:0000256" key="4">
    <source>
        <dbReference type="ARBA" id="ARBA00022989"/>
    </source>
</evidence>
<keyword evidence="8" id="KW-1185">Reference proteome</keyword>
<keyword evidence="4" id="KW-1133">Transmembrane helix</keyword>
<dbReference type="GO" id="GO:0010730">
    <property type="term" value="P:negative regulation of hydrogen peroxide biosynthetic process"/>
    <property type="evidence" value="ECO:0007669"/>
    <property type="project" value="Ensembl"/>
</dbReference>
<reference evidence="8" key="1">
    <citation type="journal article" date="2011" name="Nature">
        <title>A high-resolution map of human evolutionary constraint using 29 mammals.</title>
        <authorList>
            <person name="Lindblad-Toh K."/>
            <person name="Garber M."/>
            <person name="Zuk O."/>
            <person name="Lin M.F."/>
            <person name="Parker B.J."/>
            <person name="Washietl S."/>
            <person name="Kheradpour P."/>
            <person name="Ernst J."/>
            <person name="Jordan G."/>
            <person name="Mauceli E."/>
            <person name="Ward L.D."/>
            <person name="Lowe C.B."/>
            <person name="Holloway A.K."/>
            <person name="Clamp M."/>
            <person name="Gnerre S."/>
            <person name="Alfoldi J."/>
            <person name="Beal K."/>
            <person name="Chang J."/>
            <person name="Clawson H."/>
            <person name="Cuff J."/>
            <person name="Di Palma F."/>
            <person name="Fitzgerald S."/>
            <person name="Flicek P."/>
            <person name="Guttman M."/>
            <person name="Hubisz M.J."/>
            <person name="Jaffe D.B."/>
            <person name="Jungreis I."/>
            <person name="Kent W.J."/>
            <person name="Kostka D."/>
            <person name="Lara M."/>
            <person name="Martins A.L."/>
            <person name="Massingham T."/>
            <person name="Moltke I."/>
            <person name="Raney B.J."/>
            <person name="Rasmussen M.D."/>
            <person name="Robinson J."/>
            <person name="Stark A."/>
            <person name="Vilella A.J."/>
            <person name="Wen J."/>
            <person name="Xie X."/>
            <person name="Zody M.C."/>
            <person name="Baldwin J."/>
            <person name="Bloom T."/>
            <person name="Chin C.W."/>
            <person name="Heiman D."/>
            <person name="Nicol R."/>
            <person name="Nusbaum C."/>
            <person name="Young S."/>
            <person name="Wilkinson J."/>
            <person name="Worley K.C."/>
            <person name="Kovar C.L."/>
            <person name="Muzny D.M."/>
            <person name="Gibbs R.A."/>
            <person name="Cree A."/>
            <person name="Dihn H.H."/>
            <person name="Fowler G."/>
            <person name="Jhangiani S."/>
            <person name="Joshi V."/>
            <person name="Lee S."/>
            <person name="Lewis L.R."/>
            <person name="Nazareth L.V."/>
            <person name="Okwuonu G."/>
            <person name="Santibanez J."/>
            <person name="Warren W.C."/>
            <person name="Mardis E.R."/>
            <person name="Weinstock G.M."/>
            <person name="Wilson R.K."/>
            <person name="Delehaunty K."/>
            <person name="Dooling D."/>
            <person name="Fronik C."/>
            <person name="Fulton L."/>
            <person name="Fulton B."/>
            <person name="Graves T."/>
            <person name="Minx P."/>
            <person name="Sodergren E."/>
            <person name="Birney E."/>
            <person name="Margulies E.H."/>
            <person name="Herrero J."/>
            <person name="Green E.D."/>
            <person name="Haussler D."/>
            <person name="Siepel A."/>
            <person name="Goldman N."/>
            <person name="Pollard K.S."/>
            <person name="Pedersen J.S."/>
            <person name="Lander E.S."/>
            <person name="Kellis M."/>
        </authorList>
    </citation>
    <scope>NUCLEOTIDE SEQUENCE [LARGE SCALE GENOMIC DNA]</scope>
    <source>
        <strain evidence="8">2N</strain>
    </source>
</reference>
<evidence type="ECO:0000256" key="1">
    <source>
        <dbReference type="ARBA" id="ARBA00004141"/>
    </source>
</evidence>
<dbReference type="GeneID" id="100715739"/>
<evidence type="ECO:0000256" key="2">
    <source>
        <dbReference type="ARBA" id="ARBA00006824"/>
    </source>
</evidence>
<dbReference type="Bgee" id="ENSCPOG00000040277">
    <property type="expression patterns" value="Expressed in liver and 8 other cell types or tissues"/>
</dbReference>
<dbReference type="Pfam" id="PF04117">
    <property type="entry name" value="Mpv17_PMP22"/>
    <property type="match status" value="1"/>
</dbReference>
<keyword evidence="5" id="KW-0472">Membrane</keyword>
<comment type="subcellular location">
    <subcellularLocation>
        <location evidence="1">Membrane</location>
        <topology evidence="1">Multi-pass membrane protein</topology>
    </subcellularLocation>
</comment>
<dbReference type="GO" id="GO:0016020">
    <property type="term" value="C:membrane"/>
    <property type="evidence" value="ECO:0007669"/>
    <property type="project" value="UniProtKB-SubCell"/>
</dbReference>
<dbReference type="STRING" id="10141.ENSCPOP00000026592"/>
<dbReference type="AlphaFoldDB" id="A0A286XME9"/>
<reference evidence="7" key="3">
    <citation type="submission" date="2025-09" db="UniProtKB">
        <authorList>
            <consortium name="Ensembl"/>
        </authorList>
    </citation>
    <scope>IDENTIFICATION</scope>
    <source>
        <strain evidence="7">2N</strain>
    </source>
</reference>
<name>A0A286XME9_CAVPO</name>
<gene>
    <name evidence="7" type="primary">MPV17L</name>
</gene>
<dbReference type="InParanoid" id="A0A286XME9"/>
<dbReference type="PANTHER" id="PTHR11266:SF39">
    <property type="entry name" value="MPV17-LIKE PROTEIN"/>
    <property type="match status" value="1"/>
</dbReference>
<keyword evidence="3" id="KW-0812">Transmembrane</keyword>
<dbReference type="RefSeq" id="XP_003477844.1">
    <property type="nucleotide sequence ID" value="XM_003477796.4"/>
</dbReference>
<comment type="similarity">
    <text evidence="2 6">Belongs to the peroxisomal membrane protein PXMP2/4 family.</text>
</comment>
<dbReference type="EMBL" id="AAKN02007628">
    <property type="status" value="NOT_ANNOTATED_CDS"/>
    <property type="molecule type" value="Genomic_DNA"/>
</dbReference>
<dbReference type="CTD" id="255027"/>
<dbReference type="GeneTree" id="ENSGT00730000111088"/>
<dbReference type="OMA" id="AGWWRVL"/>
<evidence type="ECO:0000256" key="5">
    <source>
        <dbReference type="ARBA" id="ARBA00023136"/>
    </source>
</evidence>
<reference evidence="7" key="2">
    <citation type="submission" date="2025-08" db="UniProtKB">
        <authorList>
            <consortium name="Ensembl"/>
        </authorList>
    </citation>
    <scope>IDENTIFICATION</scope>
    <source>
        <strain evidence="7">2N</strain>
    </source>
</reference>
<organism evidence="7 8">
    <name type="scientific">Cavia porcellus</name>
    <name type="common">Guinea pig</name>
    <dbReference type="NCBI Taxonomy" id="10141"/>
    <lineage>
        <taxon>Eukaryota</taxon>
        <taxon>Metazoa</taxon>
        <taxon>Chordata</taxon>
        <taxon>Craniata</taxon>
        <taxon>Vertebrata</taxon>
        <taxon>Euteleostomi</taxon>
        <taxon>Mammalia</taxon>
        <taxon>Eutheria</taxon>
        <taxon>Euarchontoglires</taxon>
        <taxon>Glires</taxon>
        <taxon>Rodentia</taxon>
        <taxon>Hystricomorpha</taxon>
        <taxon>Caviidae</taxon>
        <taxon>Cavia</taxon>
    </lineage>
</organism>
<accession>A0A286XME9</accession>
<dbReference type="InterPro" id="IPR007248">
    <property type="entry name" value="Mpv17_PMP22"/>
</dbReference>
<dbReference type="OrthoDB" id="5345392at2759"/>
<protein>
    <submittedName>
        <fullName evidence="7">MPV17 mitochondrial inner membrane protein like</fullName>
    </submittedName>
</protein>